<keyword evidence="5" id="KW-0808">Transferase</keyword>
<organism evidence="5 6">
    <name type="scientific">Carboxydichorda subterranea</name>
    <dbReference type="NCBI Taxonomy" id="3109565"/>
    <lineage>
        <taxon>Bacteria</taxon>
        <taxon>Bacillati</taxon>
        <taxon>Bacillota</taxon>
        <taxon>Limnochordia</taxon>
        <taxon>Limnochordales</taxon>
        <taxon>Geochordaceae</taxon>
        <taxon>Carboxydichorda</taxon>
    </lineage>
</organism>
<dbReference type="CDD" id="cd02511">
    <property type="entry name" value="Beta4Glucosyltransferase"/>
    <property type="match status" value="1"/>
</dbReference>
<dbReference type="Gene3D" id="1.25.40.10">
    <property type="entry name" value="Tetratricopeptide repeat domain"/>
    <property type="match status" value="2"/>
</dbReference>
<dbReference type="Pfam" id="PF00535">
    <property type="entry name" value="Glycos_transf_2"/>
    <property type="match status" value="1"/>
</dbReference>
<reference evidence="5 6" key="1">
    <citation type="journal article" date="2024" name="Front. Microbiol.">
        <title>Novel thermophilic genera Geochorda gen. nov. and Carboxydochorda gen. nov. from the deep terrestrial subsurface reveal the ecophysiological diversity in the class Limnochordia.</title>
        <authorList>
            <person name="Karnachuk O.V."/>
            <person name="Lukina A.P."/>
            <person name="Avakyan M.R."/>
            <person name="Kadnikov V.V."/>
            <person name="Begmatov S."/>
            <person name="Beletsky A.V."/>
            <person name="Vlasova K.G."/>
            <person name="Novikov A.A."/>
            <person name="Shcherbakova V.A."/>
            <person name="Mardanov A.V."/>
            <person name="Ravin N.V."/>
        </authorList>
    </citation>
    <scope>NUCLEOTIDE SEQUENCE [LARGE SCALE GENOMIC DNA]</scope>
    <source>
        <strain evidence="5 6">L945</strain>
    </source>
</reference>
<dbReference type="EMBL" id="CP141615">
    <property type="protein sequence ID" value="WRP16190.1"/>
    <property type="molecule type" value="Genomic_DNA"/>
</dbReference>
<evidence type="ECO:0000256" key="3">
    <source>
        <dbReference type="PROSITE-ProRule" id="PRU00339"/>
    </source>
</evidence>
<keyword evidence="1" id="KW-0677">Repeat</keyword>
<dbReference type="PROSITE" id="PS50005">
    <property type="entry name" value="TPR"/>
    <property type="match status" value="2"/>
</dbReference>
<gene>
    <name evidence="5" type="ORF">U7230_08740</name>
</gene>
<dbReference type="InterPro" id="IPR011990">
    <property type="entry name" value="TPR-like_helical_dom_sf"/>
</dbReference>
<keyword evidence="2 3" id="KW-0802">TPR repeat</keyword>
<protein>
    <submittedName>
        <fullName evidence="5">Glycosyltransferase</fullName>
        <ecNumber evidence="5">2.4.-.-</ecNumber>
    </submittedName>
</protein>
<dbReference type="SUPFAM" id="SSF48452">
    <property type="entry name" value="TPR-like"/>
    <property type="match status" value="3"/>
</dbReference>
<feature type="repeat" description="TPR" evidence="3">
    <location>
        <begin position="323"/>
        <end position="356"/>
    </location>
</feature>
<dbReference type="Pfam" id="PF13176">
    <property type="entry name" value="TPR_7"/>
    <property type="match status" value="1"/>
</dbReference>
<dbReference type="InterPro" id="IPR013105">
    <property type="entry name" value="TPR_2"/>
</dbReference>
<evidence type="ECO:0000256" key="2">
    <source>
        <dbReference type="ARBA" id="ARBA00022803"/>
    </source>
</evidence>
<dbReference type="InterPro" id="IPR019734">
    <property type="entry name" value="TPR_rpt"/>
</dbReference>
<dbReference type="SMART" id="SM00028">
    <property type="entry name" value="TPR"/>
    <property type="match status" value="3"/>
</dbReference>
<evidence type="ECO:0000313" key="5">
    <source>
        <dbReference type="EMBL" id="WRP16190.1"/>
    </source>
</evidence>
<keyword evidence="6" id="KW-1185">Reference proteome</keyword>
<dbReference type="Proteomes" id="UP001332192">
    <property type="component" value="Chromosome"/>
</dbReference>
<dbReference type="InterPro" id="IPR029044">
    <property type="entry name" value="Nucleotide-diphossugar_trans"/>
</dbReference>
<feature type="domain" description="Glycosyltransferase 2-like" evidence="4">
    <location>
        <begin position="9"/>
        <end position="130"/>
    </location>
</feature>
<dbReference type="RefSeq" id="WP_324715462.1">
    <property type="nucleotide sequence ID" value="NZ_CP141615.1"/>
</dbReference>
<dbReference type="PANTHER" id="PTHR43630:SF2">
    <property type="entry name" value="GLYCOSYLTRANSFERASE"/>
    <property type="match status" value="1"/>
</dbReference>
<evidence type="ECO:0000259" key="4">
    <source>
        <dbReference type="Pfam" id="PF00535"/>
    </source>
</evidence>
<evidence type="ECO:0000256" key="1">
    <source>
        <dbReference type="ARBA" id="ARBA00022737"/>
    </source>
</evidence>
<proteinExistence type="predicted"/>
<dbReference type="SUPFAM" id="SSF53448">
    <property type="entry name" value="Nucleotide-diphospho-sugar transferases"/>
    <property type="match status" value="1"/>
</dbReference>
<dbReference type="EC" id="2.4.-.-" evidence="5"/>
<evidence type="ECO:0000313" key="6">
    <source>
        <dbReference type="Proteomes" id="UP001332192"/>
    </source>
</evidence>
<sequence length="680" mass="75349">MMEDVCRISACIIARDEEPFIGNCLRSLQGAVDEVIVVDTGSTDRTPEIANALGARVIYRQWPDHFAAARNWALEVATGQWVFIIDADEELVEGSAEVLVATAMSGRADGYLVNIHHFPEDEDAHLVSQRLSLFRNDPRYRFEGRIHEQISGPLREKEFGVLPSRIEVVHRGYEPWLVAGKQKHNRNLELLRQELQAAPLEPRWHYYLGQEYQALGRFEEAAQYYERTLELLERESRHTLIVPAALRLILVYARLGRWEEFFRTSDRYRAAYPACTDLYFVDAQASMDLGDFRRALLMLLDAVSKGDPAPGTFQIMLSGTGSYRAWFQLGRVLQSMGQRKEAVGAYLQALHSRPSFRSAARALATLLLSSDPVDDVVSFVLDHVANRHPAMLVAISEVLLQAGAYSKALDVLDQIDDKARLERALRKGIVLAALGEVDKARANLTEALKGEVVRDRIALDGAIAAVSLGDHRLAGQLVARMHPARFAAGIQVLQGIGCGGREQVVDSMLGAQLTADVAERVAAAWQLVDRSLALAQFRATDRLVEYILRQGVSRFEAGLTLGKLLFAYGNKPAAVELLLDAAKHGNVDAKSAAILAQAALEREDWDSAEELLRYAAELDKADHGIAAALASLLAERGRVREAIDLLDERIALLPWAARLREQRDRLAARLAPIESVHGGN</sequence>
<keyword evidence="5" id="KW-0328">Glycosyltransferase</keyword>
<dbReference type="InterPro" id="IPR001173">
    <property type="entry name" value="Glyco_trans_2-like"/>
</dbReference>
<dbReference type="Pfam" id="PF07719">
    <property type="entry name" value="TPR_2"/>
    <property type="match status" value="1"/>
</dbReference>
<dbReference type="PANTHER" id="PTHR43630">
    <property type="entry name" value="POLY-BETA-1,6-N-ACETYL-D-GLUCOSAMINE SYNTHASE"/>
    <property type="match status" value="1"/>
</dbReference>
<dbReference type="GO" id="GO:0016757">
    <property type="term" value="F:glycosyltransferase activity"/>
    <property type="evidence" value="ECO:0007669"/>
    <property type="project" value="UniProtKB-KW"/>
</dbReference>
<accession>A0ABZ1BUM4</accession>
<feature type="repeat" description="TPR" evidence="3">
    <location>
        <begin position="202"/>
        <end position="235"/>
    </location>
</feature>
<name>A0ABZ1BUM4_9FIRM</name>
<dbReference type="Gene3D" id="3.90.550.10">
    <property type="entry name" value="Spore Coat Polysaccharide Biosynthesis Protein SpsA, Chain A"/>
    <property type="match status" value="1"/>
</dbReference>